<reference evidence="2" key="1">
    <citation type="submission" date="2022-11" db="UniProtKB">
        <authorList>
            <consortium name="WormBaseParasite"/>
        </authorList>
    </citation>
    <scope>IDENTIFICATION</scope>
</reference>
<protein>
    <submittedName>
        <fullName evidence="2">Uncharacterized protein</fullName>
    </submittedName>
</protein>
<dbReference type="WBParaSite" id="nRc.2.0.1.t14774-RA">
    <property type="protein sequence ID" value="nRc.2.0.1.t14774-RA"/>
    <property type="gene ID" value="nRc.2.0.1.g14774"/>
</dbReference>
<organism evidence="1 2">
    <name type="scientific">Romanomermis culicivorax</name>
    <name type="common">Nematode worm</name>
    <dbReference type="NCBI Taxonomy" id="13658"/>
    <lineage>
        <taxon>Eukaryota</taxon>
        <taxon>Metazoa</taxon>
        <taxon>Ecdysozoa</taxon>
        <taxon>Nematoda</taxon>
        <taxon>Enoplea</taxon>
        <taxon>Dorylaimia</taxon>
        <taxon>Mermithida</taxon>
        <taxon>Mermithoidea</taxon>
        <taxon>Mermithidae</taxon>
        <taxon>Romanomermis</taxon>
    </lineage>
</organism>
<sequence length="127" mass="14996">MSPLLYFLWNLRFSPLFDVSNKVILFRDSTLLIKKINFVHVSTNGPNVTYLQDLVLGKQCELQTYRTSFEYFAFGCLEVPNLLTSKDDGQNWPIFCHFTAFDLYFKHVYDDRLTLDRSIENTSFFKL</sequence>
<dbReference type="AlphaFoldDB" id="A0A915ILM6"/>
<accession>A0A915ILM6</accession>
<evidence type="ECO:0000313" key="1">
    <source>
        <dbReference type="Proteomes" id="UP000887565"/>
    </source>
</evidence>
<name>A0A915ILM6_ROMCU</name>
<keyword evidence="1" id="KW-1185">Reference proteome</keyword>
<dbReference type="Proteomes" id="UP000887565">
    <property type="component" value="Unplaced"/>
</dbReference>
<evidence type="ECO:0000313" key="2">
    <source>
        <dbReference type="WBParaSite" id="nRc.2.0.1.t14774-RA"/>
    </source>
</evidence>
<proteinExistence type="predicted"/>